<dbReference type="SMART" id="SM00356">
    <property type="entry name" value="ZnF_C3H1"/>
    <property type="match status" value="2"/>
</dbReference>
<keyword evidence="2" id="KW-0677">Repeat</keyword>
<dbReference type="EMBL" id="CAXAMM010005925">
    <property type="protein sequence ID" value="CAK9009151.1"/>
    <property type="molecule type" value="Genomic_DNA"/>
</dbReference>
<keyword evidence="8" id="KW-1185">Reference proteome</keyword>
<dbReference type="PANTHER" id="PTHR12547:SF18">
    <property type="entry name" value="PROTEIN TIS11"/>
    <property type="match status" value="1"/>
</dbReference>
<keyword evidence="1 5" id="KW-0479">Metal-binding</keyword>
<dbReference type="Proteomes" id="UP001642464">
    <property type="component" value="Unassembled WGS sequence"/>
</dbReference>
<feature type="zinc finger region" description="C3H1-type" evidence="5">
    <location>
        <begin position="28"/>
        <end position="55"/>
    </location>
</feature>
<evidence type="ECO:0000259" key="6">
    <source>
        <dbReference type="PROSITE" id="PS50103"/>
    </source>
</evidence>
<proteinExistence type="predicted"/>
<comment type="caution">
    <text evidence="7">The sequence shown here is derived from an EMBL/GenBank/DDBJ whole genome shotgun (WGS) entry which is preliminary data.</text>
</comment>
<feature type="domain" description="C3H1-type" evidence="6">
    <location>
        <begin position="28"/>
        <end position="55"/>
    </location>
</feature>
<sequence>MCPQTPNLDNLAMLETTEEAWKSKKRFYKQTRLCSFHQVGACKRGSSCNFAHSTSELKEMPDFSKTRMCKSFQSGHCELGAACSFAHGQHELIQGKHAKKNKHPLTEAYEVGVVPPVVTLNLIEGLRVEGSDEEAVTSTPSVSVSFGSSEDSRSQIPEAQLFQAIPDLWQRSRHDLAGNLIISC</sequence>
<keyword evidence="3 5" id="KW-0863">Zinc-finger</keyword>
<dbReference type="InterPro" id="IPR036855">
    <property type="entry name" value="Znf_CCCH_sf"/>
</dbReference>
<dbReference type="Pfam" id="PF00642">
    <property type="entry name" value="zf-CCCH"/>
    <property type="match status" value="2"/>
</dbReference>
<evidence type="ECO:0000256" key="1">
    <source>
        <dbReference type="ARBA" id="ARBA00022723"/>
    </source>
</evidence>
<evidence type="ECO:0000256" key="4">
    <source>
        <dbReference type="ARBA" id="ARBA00022833"/>
    </source>
</evidence>
<dbReference type="PROSITE" id="PS50103">
    <property type="entry name" value="ZF_C3H1"/>
    <property type="match status" value="2"/>
</dbReference>
<dbReference type="PANTHER" id="PTHR12547">
    <property type="entry name" value="CCCH ZINC FINGER/TIS11-RELATED"/>
    <property type="match status" value="1"/>
</dbReference>
<dbReference type="InterPro" id="IPR000571">
    <property type="entry name" value="Znf_CCCH"/>
</dbReference>
<accession>A0ABP0J471</accession>
<feature type="domain" description="C3H1-type" evidence="6">
    <location>
        <begin position="63"/>
        <end position="90"/>
    </location>
</feature>
<gene>
    <name evidence="7" type="ORF">SCF082_LOCUS10194</name>
</gene>
<evidence type="ECO:0000256" key="5">
    <source>
        <dbReference type="PROSITE-ProRule" id="PRU00723"/>
    </source>
</evidence>
<dbReference type="SUPFAM" id="SSF90229">
    <property type="entry name" value="CCCH zinc finger"/>
    <property type="match status" value="2"/>
</dbReference>
<keyword evidence="4 5" id="KW-0862">Zinc</keyword>
<feature type="zinc finger region" description="C3H1-type" evidence="5">
    <location>
        <begin position="63"/>
        <end position="90"/>
    </location>
</feature>
<organism evidence="7 8">
    <name type="scientific">Durusdinium trenchii</name>
    <dbReference type="NCBI Taxonomy" id="1381693"/>
    <lineage>
        <taxon>Eukaryota</taxon>
        <taxon>Sar</taxon>
        <taxon>Alveolata</taxon>
        <taxon>Dinophyceae</taxon>
        <taxon>Suessiales</taxon>
        <taxon>Symbiodiniaceae</taxon>
        <taxon>Durusdinium</taxon>
    </lineage>
</organism>
<dbReference type="InterPro" id="IPR045877">
    <property type="entry name" value="ZFP36-like"/>
</dbReference>
<evidence type="ECO:0000313" key="8">
    <source>
        <dbReference type="Proteomes" id="UP001642464"/>
    </source>
</evidence>
<dbReference type="Gene3D" id="4.10.1000.10">
    <property type="entry name" value="Zinc finger, CCCH-type"/>
    <property type="match status" value="2"/>
</dbReference>
<evidence type="ECO:0000313" key="7">
    <source>
        <dbReference type="EMBL" id="CAK9009151.1"/>
    </source>
</evidence>
<evidence type="ECO:0000256" key="2">
    <source>
        <dbReference type="ARBA" id="ARBA00022737"/>
    </source>
</evidence>
<reference evidence="7 8" key="1">
    <citation type="submission" date="2024-02" db="EMBL/GenBank/DDBJ databases">
        <authorList>
            <person name="Chen Y."/>
            <person name="Shah S."/>
            <person name="Dougan E. K."/>
            <person name="Thang M."/>
            <person name="Chan C."/>
        </authorList>
    </citation>
    <scope>NUCLEOTIDE SEQUENCE [LARGE SCALE GENOMIC DNA]</scope>
</reference>
<evidence type="ECO:0000256" key="3">
    <source>
        <dbReference type="ARBA" id="ARBA00022771"/>
    </source>
</evidence>
<protein>
    <submittedName>
        <fullName evidence="7">C3H1 type-like 1 (ZFP36-like 1</fullName>
    </submittedName>
</protein>
<name>A0ABP0J471_9DINO</name>